<accession>A0ABY4N498</accession>
<name>A0ABY4N498_9MICO</name>
<protein>
    <submittedName>
        <fullName evidence="1">Uncharacterized protein</fullName>
    </submittedName>
</protein>
<gene>
    <name evidence="1" type="ORF">M4486_17395</name>
</gene>
<organism evidence="1 2">
    <name type="scientific">Brachybacterium kimchii</name>
    <dbReference type="NCBI Taxonomy" id="2942909"/>
    <lineage>
        <taxon>Bacteria</taxon>
        <taxon>Bacillati</taxon>
        <taxon>Actinomycetota</taxon>
        <taxon>Actinomycetes</taxon>
        <taxon>Micrococcales</taxon>
        <taxon>Dermabacteraceae</taxon>
        <taxon>Brachybacterium</taxon>
    </lineage>
</organism>
<dbReference type="EMBL" id="CP097218">
    <property type="protein sequence ID" value="UQN29387.1"/>
    <property type="molecule type" value="Genomic_DNA"/>
</dbReference>
<dbReference type="RefSeq" id="WP_249478584.1">
    <property type="nucleotide sequence ID" value="NZ_CP097218.1"/>
</dbReference>
<dbReference type="Proteomes" id="UP001055868">
    <property type="component" value="Chromosome"/>
</dbReference>
<evidence type="ECO:0000313" key="1">
    <source>
        <dbReference type="EMBL" id="UQN29387.1"/>
    </source>
</evidence>
<evidence type="ECO:0000313" key="2">
    <source>
        <dbReference type="Proteomes" id="UP001055868"/>
    </source>
</evidence>
<sequence>MDTTTDASTATQPHTLELSRLRGYRVREIGFVLGRLRIRFESPTGSSEQPLLECLVMPTVLKEHSIVSSDDERWAGALRALIGQDVTDTYEEQGIGLRLELTYGSLRIHPRPSQRDGTAVARLSDFGDGAHKEWTSGVDCFADLHRELR</sequence>
<keyword evidence="2" id="KW-1185">Reference proteome</keyword>
<proteinExistence type="predicted"/>
<reference evidence="1" key="1">
    <citation type="submission" date="2022-05" db="EMBL/GenBank/DDBJ databases">
        <title>Genomic analysis of Brachybacterium sp. CBA3104.</title>
        <authorList>
            <person name="Roh S.W."/>
            <person name="Kim Y.B."/>
            <person name="Kim Y."/>
        </authorList>
    </citation>
    <scope>NUCLEOTIDE SEQUENCE</scope>
    <source>
        <strain evidence="1">CBA3104</strain>
    </source>
</reference>